<dbReference type="STRING" id="525904.Tter_1519"/>
<dbReference type="GO" id="GO:0005737">
    <property type="term" value="C:cytoplasm"/>
    <property type="evidence" value="ECO:0007669"/>
    <property type="project" value="UniProtKB-SubCell"/>
</dbReference>
<keyword evidence="3 6" id="KW-0251">Elongation factor</keyword>
<dbReference type="HAMAP" id="MF_00050">
    <property type="entry name" value="EF_Ts"/>
    <property type="match status" value="1"/>
</dbReference>
<dbReference type="InterPro" id="IPR001816">
    <property type="entry name" value="Transl_elong_EFTs/EF1B"/>
</dbReference>
<evidence type="ECO:0000313" key="10">
    <source>
        <dbReference type="EMBL" id="ACZ42425.1"/>
    </source>
</evidence>
<dbReference type="PANTHER" id="PTHR11741">
    <property type="entry name" value="ELONGATION FACTOR TS"/>
    <property type="match status" value="1"/>
</dbReference>
<evidence type="ECO:0000256" key="8">
    <source>
        <dbReference type="RuleBase" id="RU000643"/>
    </source>
</evidence>
<dbReference type="SUPFAM" id="SSF54713">
    <property type="entry name" value="Elongation factor Ts (EF-Ts), dimerisation domain"/>
    <property type="match status" value="1"/>
</dbReference>
<evidence type="ECO:0000256" key="2">
    <source>
        <dbReference type="ARBA" id="ARBA00016956"/>
    </source>
</evidence>
<evidence type="ECO:0000256" key="6">
    <source>
        <dbReference type="HAMAP-Rule" id="MF_00050"/>
    </source>
</evidence>
<dbReference type="OrthoDB" id="9808348at2"/>
<dbReference type="CDD" id="cd14275">
    <property type="entry name" value="UBA_EF-Ts"/>
    <property type="match status" value="1"/>
</dbReference>
<dbReference type="InterPro" id="IPR018101">
    <property type="entry name" value="Transl_elong_Ts_CS"/>
</dbReference>
<dbReference type="PANTHER" id="PTHR11741:SF0">
    <property type="entry name" value="ELONGATION FACTOR TS, MITOCHONDRIAL"/>
    <property type="match status" value="1"/>
</dbReference>
<evidence type="ECO:0000256" key="4">
    <source>
        <dbReference type="ARBA" id="ARBA00022917"/>
    </source>
</evidence>
<dbReference type="FunFam" id="1.10.8.10:FF:000001">
    <property type="entry name" value="Elongation factor Ts"/>
    <property type="match status" value="1"/>
</dbReference>
<proteinExistence type="inferred from homology"/>
<evidence type="ECO:0000256" key="3">
    <source>
        <dbReference type="ARBA" id="ARBA00022768"/>
    </source>
</evidence>
<dbReference type="InterPro" id="IPR009060">
    <property type="entry name" value="UBA-like_sf"/>
</dbReference>
<evidence type="ECO:0000256" key="7">
    <source>
        <dbReference type="RuleBase" id="RU000642"/>
    </source>
</evidence>
<comment type="function">
    <text evidence="5 6 7">Associates with the EF-Tu.GDP complex and induces the exchange of GDP to GTP. It remains bound to the aminoacyl-tRNA.EF-Tu.GTP complex up to the GTP hydrolysis stage on the ribosome.</text>
</comment>
<dbReference type="NCBIfam" id="TIGR00116">
    <property type="entry name" value="tsf"/>
    <property type="match status" value="1"/>
</dbReference>
<comment type="similarity">
    <text evidence="1 6 7">Belongs to the EF-Ts family.</text>
</comment>
<dbReference type="SUPFAM" id="SSF46934">
    <property type="entry name" value="UBA-like"/>
    <property type="match status" value="1"/>
</dbReference>
<dbReference type="Proteomes" id="UP000000323">
    <property type="component" value="Chromosome 1"/>
</dbReference>
<evidence type="ECO:0000256" key="1">
    <source>
        <dbReference type="ARBA" id="ARBA00005532"/>
    </source>
</evidence>
<dbReference type="RefSeq" id="WP_012875459.1">
    <property type="nucleotide sequence ID" value="NC_013525.1"/>
</dbReference>
<sequence>MTISKEAIIELRERTGAGIMDARRALEEAGGDIERAAEILREKGLSVVAKKAGREAKQGLIESYVHAGRLGALIELNCETDFVARTDDFKNLAREIAMQAAANGAGSVEELLSQAYNRDSSKTIQDLINDTIARVGENIVLRRVCRFALGEE</sequence>
<dbReference type="Pfam" id="PF00889">
    <property type="entry name" value="EF_TS"/>
    <property type="match status" value="1"/>
</dbReference>
<evidence type="ECO:0000259" key="9">
    <source>
        <dbReference type="Pfam" id="PF00889"/>
    </source>
</evidence>
<protein>
    <recommendedName>
        <fullName evidence="2 6">Elongation factor Ts</fullName>
        <shortName evidence="6">EF-Ts</shortName>
    </recommendedName>
</protein>
<dbReference type="GO" id="GO:0003746">
    <property type="term" value="F:translation elongation factor activity"/>
    <property type="evidence" value="ECO:0007669"/>
    <property type="project" value="UniProtKB-UniRule"/>
</dbReference>
<dbReference type="AlphaFoldDB" id="D1CCB0"/>
<dbReference type="EMBL" id="CP001825">
    <property type="protein sequence ID" value="ACZ42425.1"/>
    <property type="molecule type" value="Genomic_DNA"/>
</dbReference>
<dbReference type="Gene3D" id="3.30.479.20">
    <property type="entry name" value="Elongation factor Ts, dimerisation domain"/>
    <property type="match status" value="1"/>
</dbReference>
<reference evidence="11" key="1">
    <citation type="journal article" date="2010" name="Stand. Genomic Sci.">
        <title>Complete genome sequence of 'Thermobaculum terrenum' type strain (YNP1).</title>
        <authorList>
            <person name="Kiss H."/>
            <person name="Cleland D."/>
            <person name="Lapidus A."/>
            <person name="Lucas S."/>
            <person name="Glavina Del Rio T."/>
            <person name="Nolan M."/>
            <person name="Tice H."/>
            <person name="Han C."/>
            <person name="Goodwin L."/>
            <person name="Pitluck S."/>
            <person name="Liolios K."/>
            <person name="Ivanova N."/>
            <person name="Mavromatis K."/>
            <person name="Ovchinnikova G."/>
            <person name="Pati A."/>
            <person name="Chen A."/>
            <person name="Palaniappan K."/>
            <person name="Land M."/>
            <person name="Hauser L."/>
            <person name="Chang Y."/>
            <person name="Jeffries C."/>
            <person name="Lu M."/>
            <person name="Brettin T."/>
            <person name="Detter J."/>
            <person name="Goker M."/>
            <person name="Tindall B."/>
            <person name="Beck B."/>
            <person name="McDermott T."/>
            <person name="Woyke T."/>
            <person name="Bristow J."/>
            <person name="Eisen J."/>
            <person name="Markowitz V."/>
            <person name="Hugenholtz P."/>
            <person name="Kyrpides N."/>
            <person name="Klenk H."/>
            <person name="Cheng J."/>
        </authorList>
    </citation>
    <scope>NUCLEOTIDE SEQUENCE [LARGE SCALE GENOMIC DNA]</scope>
    <source>
        <strain evidence="11">ATCC BAA-798 / YNP1</strain>
    </source>
</reference>
<gene>
    <name evidence="6" type="primary">tsf</name>
    <name evidence="10" type="ordered locus">Tter_1519</name>
</gene>
<dbReference type="InterPro" id="IPR014039">
    <property type="entry name" value="Transl_elong_EFTs/EF1B_dimer"/>
</dbReference>
<keyword evidence="11" id="KW-1185">Reference proteome</keyword>
<dbReference type="HOGENOM" id="CLU_047155_1_1_0"/>
<evidence type="ECO:0000313" key="11">
    <source>
        <dbReference type="Proteomes" id="UP000000323"/>
    </source>
</evidence>
<dbReference type="KEGG" id="ttr:Tter_1519"/>
<keyword evidence="6" id="KW-0963">Cytoplasm</keyword>
<dbReference type="Gene3D" id="1.10.8.10">
    <property type="entry name" value="DNA helicase RuvA subunit, C-terminal domain"/>
    <property type="match status" value="1"/>
</dbReference>
<dbReference type="PROSITE" id="PS01127">
    <property type="entry name" value="EF_TS_2"/>
    <property type="match status" value="1"/>
</dbReference>
<accession>D1CCB0</accession>
<feature type="domain" description="Translation elongation factor EFTs/EF1B dimerisation" evidence="9">
    <location>
        <begin position="71"/>
        <end position="148"/>
    </location>
</feature>
<organism evidence="10 11">
    <name type="scientific">Thermobaculum terrenum (strain ATCC BAA-798 / CCMEE 7001 / YNP1)</name>
    <dbReference type="NCBI Taxonomy" id="525904"/>
    <lineage>
        <taxon>Bacteria</taxon>
        <taxon>Bacillati</taxon>
        <taxon>Chloroflexota</taxon>
        <taxon>Chloroflexia</taxon>
        <taxon>Candidatus Thermobaculales</taxon>
        <taxon>Candidatus Thermobaculaceae</taxon>
        <taxon>Thermobaculum</taxon>
    </lineage>
</organism>
<name>D1CCB0_THET1</name>
<keyword evidence="4 6" id="KW-0648">Protein biosynthesis</keyword>
<comment type="subcellular location">
    <subcellularLocation>
        <location evidence="6 8">Cytoplasm</location>
    </subcellularLocation>
</comment>
<dbReference type="eggNOG" id="COG0264">
    <property type="taxonomic scope" value="Bacteria"/>
</dbReference>
<dbReference type="InterPro" id="IPR036402">
    <property type="entry name" value="EF-Ts_dimer_sf"/>
</dbReference>
<feature type="region of interest" description="Involved in Mg(2+) ion dislocation from EF-Tu" evidence="6">
    <location>
        <begin position="80"/>
        <end position="83"/>
    </location>
</feature>
<evidence type="ECO:0000256" key="5">
    <source>
        <dbReference type="ARBA" id="ARBA00025453"/>
    </source>
</evidence>